<reference evidence="3" key="1">
    <citation type="journal article" date="2019" name="Int. J. Syst. Evol. Microbiol.">
        <title>The Global Catalogue of Microorganisms (GCM) 10K type strain sequencing project: providing services to taxonomists for standard genome sequencing and annotation.</title>
        <authorList>
            <consortium name="The Broad Institute Genomics Platform"/>
            <consortium name="The Broad Institute Genome Sequencing Center for Infectious Disease"/>
            <person name="Wu L."/>
            <person name="Ma J."/>
        </authorList>
    </citation>
    <scope>NUCLEOTIDE SEQUENCE [LARGE SCALE GENOMIC DNA]</scope>
    <source>
        <strain evidence="3">JCM 6835</strain>
    </source>
</reference>
<organism evidence="2 3">
    <name type="scientific">Nonomuraea recticatena</name>
    <dbReference type="NCBI Taxonomy" id="46178"/>
    <lineage>
        <taxon>Bacteria</taxon>
        <taxon>Bacillati</taxon>
        <taxon>Actinomycetota</taxon>
        <taxon>Actinomycetes</taxon>
        <taxon>Streptosporangiales</taxon>
        <taxon>Streptosporangiaceae</taxon>
        <taxon>Nonomuraea</taxon>
    </lineage>
</organism>
<keyword evidence="3" id="KW-1185">Reference proteome</keyword>
<dbReference type="PANTHER" id="PTHR46889">
    <property type="entry name" value="TRANSPOSASE INSF FOR INSERTION SEQUENCE IS3B-RELATED"/>
    <property type="match status" value="1"/>
</dbReference>
<dbReference type="InterPro" id="IPR012337">
    <property type="entry name" value="RNaseH-like_sf"/>
</dbReference>
<gene>
    <name evidence="2" type="ORF">GCM10010412_101750</name>
</gene>
<evidence type="ECO:0000313" key="2">
    <source>
        <dbReference type="EMBL" id="GAA2704454.1"/>
    </source>
</evidence>
<proteinExistence type="predicted"/>
<dbReference type="InterPro" id="IPR001584">
    <property type="entry name" value="Integrase_cat-core"/>
</dbReference>
<protein>
    <recommendedName>
        <fullName evidence="1">Integrase catalytic domain-containing protein</fullName>
    </recommendedName>
</protein>
<dbReference type="PANTHER" id="PTHR46889:SF4">
    <property type="entry name" value="TRANSPOSASE INSO FOR INSERTION SEQUENCE ELEMENT IS911B-RELATED"/>
    <property type="match status" value="1"/>
</dbReference>
<dbReference type="Proteomes" id="UP001501666">
    <property type="component" value="Unassembled WGS sequence"/>
</dbReference>
<name>A0ABP6FXV1_9ACTN</name>
<dbReference type="SUPFAM" id="SSF53098">
    <property type="entry name" value="Ribonuclease H-like"/>
    <property type="match status" value="1"/>
</dbReference>
<dbReference type="EMBL" id="BAAATE010000152">
    <property type="protein sequence ID" value="GAA2704454.1"/>
    <property type="molecule type" value="Genomic_DNA"/>
</dbReference>
<evidence type="ECO:0000259" key="1">
    <source>
        <dbReference type="Pfam" id="PF13683"/>
    </source>
</evidence>
<dbReference type="RefSeq" id="WP_379504382.1">
    <property type="nucleotide sequence ID" value="NZ_BAAATE010000152.1"/>
</dbReference>
<sequence>MVQSRSRIGCALDNAAAESFSSTLKVEFAHRHHFVTRAEARVKIAIWIADFYNARRRHSPADERRITAARAASRAKAQQAIAAEKRLHGFRELPITDPFSSSGGGC</sequence>
<accession>A0ABP6FXV1</accession>
<evidence type="ECO:0000313" key="3">
    <source>
        <dbReference type="Proteomes" id="UP001501666"/>
    </source>
</evidence>
<comment type="caution">
    <text evidence="2">The sequence shown here is derived from an EMBL/GenBank/DDBJ whole genome shotgun (WGS) entry which is preliminary data.</text>
</comment>
<dbReference type="Pfam" id="PF13683">
    <property type="entry name" value="rve_3"/>
    <property type="match status" value="1"/>
</dbReference>
<dbReference type="InterPro" id="IPR050900">
    <property type="entry name" value="Transposase_IS3/IS150/IS904"/>
</dbReference>
<feature type="domain" description="Integrase catalytic" evidence="1">
    <location>
        <begin position="4"/>
        <end position="59"/>
    </location>
</feature>